<evidence type="ECO:0000313" key="1">
    <source>
        <dbReference type="EMBL" id="SEP85156.1"/>
    </source>
</evidence>
<dbReference type="RefSeq" id="WP_092574903.1">
    <property type="nucleotide sequence ID" value="NZ_FOFN01000001.1"/>
</dbReference>
<dbReference type="Pfam" id="PF04338">
    <property type="entry name" value="DUF481"/>
    <property type="match status" value="1"/>
</dbReference>
<keyword evidence="2" id="KW-1185">Reference proteome</keyword>
<proteinExistence type="predicted"/>
<accession>A0A1H9B7Y7</accession>
<dbReference type="STRING" id="419940.SAMN05421824_0489"/>
<gene>
    <name evidence="1" type="ORF">SAMN05421824_0489</name>
</gene>
<sequence length="336" mass="38617">MNKYLFLFFFLISIWGYTQNDTIQLKNNNVLAGEIKSISKGVLTFKTSYSDKDFKIKFHKVKGLVVQRKCLVILTRGRRRFGNIKTDNGGNIIIRLEDNSIESFNLDEVITLDEVDDNFWSRIKGSIDLGYNFTKANNNSQFTIGGNLNYVDKRWLIEGDISVLNSRQDNADKTKRTDANLEFIRILPRKWYLLGNIPFLANTEQALEGRINPGVSFGKFLISTNKLYLGLSVGLTYNIEEYADESLNKTSSEALLSTSFNMFDFEDINLKTDIKLYSSLSEKKRTRVDYDVTLKYDLPLDFYLKLGFTLNYDNQPAIAGNDIDYIFTSGFGWVFD</sequence>
<evidence type="ECO:0008006" key="3">
    <source>
        <dbReference type="Google" id="ProtNLM"/>
    </source>
</evidence>
<name>A0A1H9B7Y7_9FLAO</name>
<evidence type="ECO:0000313" key="2">
    <source>
        <dbReference type="Proteomes" id="UP000198999"/>
    </source>
</evidence>
<reference evidence="1 2" key="1">
    <citation type="submission" date="2016-10" db="EMBL/GenBank/DDBJ databases">
        <authorList>
            <person name="de Groot N.N."/>
        </authorList>
    </citation>
    <scope>NUCLEOTIDE SEQUENCE [LARGE SCALE GENOMIC DNA]</scope>
    <source>
        <strain evidence="1 2">DSM 21035</strain>
    </source>
</reference>
<dbReference type="EMBL" id="FOFN01000001">
    <property type="protein sequence ID" value="SEP85156.1"/>
    <property type="molecule type" value="Genomic_DNA"/>
</dbReference>
<dbReference type="OrthoDB" id="1117610at2"/>
<organism evidence="1 2">
    <name type="scientific">Hyunsoonleella jejuensis</name>
    <dbReference type="NCBI Taxonomy" id="419940"/>
    <lineage>
        <taxon>Bacteria</taxon>
        <taxon>Pseudomonadati</taxon>
        <taxon>Bacteroidota</taxon>
        <taxon>Flavobacteriia</taxon>
        <taxon>Flavobacteriales</taxon>
        <taxon>Flavobacteriaceae</taxon>
    </lineage>
</organism>
<dbReference type="InterPro" id="IPR007433">
    <property type="entry name" value="DUF481"/>
</dbReference>
<protein>
    <recommendedName>
        <fullName evidence="3">Salt-induced outer membrane protein YdiY</fullName>
    </recommendedName>
</protein>
<dbReference type="Proteomes" id="UP000198999">
    <property type="component" value="Unassembled WGS sequence"/>
</dbReference>
<dbReference type="AlphaFoldDB" id="A0A1H9B7Y7"/>